<feature type="compositionally biased region" description="Low complexity" evidence="8">
    <location>
        <begin position="663"/>
        <end position="674"/>
    </location>
</feature>
<feature type="compositionally biased region" description="Low complexity" evidence="8">
    <location>
        <begin position="602"/>
        <end position="611"/>
    </location>
</feature>
<feature type="region of interest" description="Disordered" evidence="8">
    <location>
        <begin position="2216"/>
        <end position="2239"/>
    </location>
</feature>
<feature type="region of interest" description="Disordered" evidence="8">
    <location>
        <begin position="99"/>
        <end position="129"/>
    </location>
</feature>
<feature type="region of interest" description="Disordered" evidence="8">
    <location>
        <begin position="1657"/>
        <end position="1734"/>
    </location>
</feature>
<dbReference type="PROSITE" id="PS00972">
    <property type="entry name" value="USP_1"/>
    <property type="match status" value="1"/>
</dbReference>
<dbReference type="InterPro" id="IPR038765">
    <property type="entry name" value="Papain-like_cys_pep_sf"/>
</dbReference>
<evidence type="ECO:0000256" key="1">
    <source>
        <dbReference type="ARBA" id="ARBA00000707"/>
    </source>
</evidence>
<feature type="compositionally biased region" description="Basic and acidic residues" evidence="8">
    <location>
        <begin position="802"/>
        <end position="817"/>
    </location>
</feature>
<evidence type="ECO:0000256" key="7">
    <source>
        <dbReference type="ARBA" id="ARBA00022807"/>
    </source>
</evidence>
<dbReference type="EC" id="3.4.19.12" evidence="3"/>
<feature type="region of interest" description="Disordered" evidence="8">
    <location>
        <begin position="1232"/>
        <end position="1276"/>
    </location>
</feature>
<dbReference type="CDD" id="cd02257">
    <property type="entry name" value="Peptidase_C19"/>
    <property type="match status" value="1"/>
</dbReference>
<comment type="similarity">
    <text evidence="2">Belongs to the peptidase C19 family.</text>
</comment>
<evidence type="ECO:0000313" key="12">
    <source>
        <dbReference type="Proteomes" id="UP000800092"/>
    </source>
</evidence>
<dbReference type="PROSITE" id="PS50235">
    <property type="entry name" value="USP_3"/>
    <property type="match status" value="1"/>
</dbReference>
<feature type="region of interest" description="Disordered" evidence="8">
    <location>
        <begin position="2328"/>
        <end position="2378"/>
    </location>
</feature>
<accession>A0A6A6H677</accession>
<keyword evidence="6" id="KW-0378">Hydrolase</keyword>
<feature type="region of interest" description="Disordered" evidence="8">
    <location>
        <begin position="2136"/>
        <end position="2165"/>
    </location>
</feature>
<feature type="region of interest" description="Disordered" evidence="8">
    <location>
        <begin position="158"/>
        <end position="179"/>
    </location>
</feature>
<evidence type="ECO:0000256" key="5">
    <source>
        <dbReference type="ARBA" id="ARBA00022786"/>
    </source>
</evidence>
<sequence>MDPQTIPFTPQSDPWRLHNEMLRVQQIQQDHNERLLRLERRQDDDARMKSVWGSASSFPSVLSGTPHQTDLFNLAPLHHAQSDAFSGFDDEQNMIGSLHLDAETEPRRGGATSRANSVRFDESANQGHWAQNSRASIDIIPRTGSGLGGLALTERTASYKSEGRQSSGGQSVHSATSGRANSLGLDTGLSLGQSAASYPGTPGLAPGLFILGTVPSIIRCWLDMNFKHENLLYAAVCTGSFKSFLDLRLVERLGFMGLLKEDDVGNRVIKLPMYLPEAIAHPASSRSSSPAPQLPTVTIEFTVVDRGTDEADRKAIQIFIGSDTLRTHNADILFSSNQITLFDDDHSRLTVPLVRPENDATFKSLYITSGDPSQLRAVQNQQLSTSTTVAEPAMQPSFLASPTTASSVRDASPSEKTRGSASSTTGTGSPRIEEVDAVTEEDTPTPSAAHSVPVERPSLGILTAKAVEKSTEPTSSLGPTPPRSGSGTSPGIWSNWRREGSATNQMDWANAGKNPNVAYQRRDTGIKVLKPTKPASRTFSGSSATPTPSPATSQSRFFDEGRRRSNAAGMESNGPQPRRMGSAEGKSESVLKENPASSTNKPRSSNPCPSSSAFSPNYLQPQHTWAVLVRCFEIIRALPSITASYKKRKLAPEEGNLDTHGQSDAVSHSVSDDVNNQLSHTSSTAISTTPNSQRSTQSPQRYIPPHLQDEVSESALTSNNSRLGSTSTTGSSPTDAYANLTLGSDPPTTMGSSGMLEEQDTSQENSSASPTTPKQVRTSAADLARPAHLRSSSPAKRSAASLDDHGTKNEDIMDIDRSSTLQNSFKTVDAARGAGSKYGRAEDTSAGYDRAVSVDMLRETQSDSQGAASTETEEASSSKQASGTPIIAPGTALQKAVDQDAETPQEAQTNTFTAPSLDEQVTRIHTLYNQLEEKEGVKGFVLSGAWYNRVVAKTSEGQMSGDYSKADMEAEIGPVDNSDLVPEFATQHDIKDERGEKFVPLKPGLLTHHDLEIIPENAWQQIVQWHGLAPNSPVIIRYLHDTVPQGSVSHNFMFELYPPIITIRKLGSDTESFAGLREPARNAPIIVASQNERVQSFLARAKAAAQVEMKTKVQVWRQIESTGTGTVDVSNGQAGMLTPASSRNNSPAPGPSVPAVPKMLIDPPTFSNMVEGSEREMVDIQDQTMNEKYNGHVQLDTVGLGVSQTLIIEEQIGGPAGGEFVSDASRNRYKKNGVANKTKSNSALSNSRVKGTESGRTSPAPAPPLTRGRARRSGRTRGTIGLVNLGNTCYMNSALQCVRSIEELSMYFLAEKFKEELNVNNPLGHRGEIAKTYSAFVHSIYGESASAFTPRTLKSTIGRCQPLFSGYGQQDSQEFLSFLLDAIHEDLNRIHKKPYMENPESDDKTVNDPEAVKALGEKFRENHHARNDSVVMDLFSGFYKNTMVCPECDKVSITFDPYSLLTLQLPVQSSWQHTIIFAPLQGQLVKIQVDVDKNSTIRTLKEYVVKKIPGLDPKKCVVAETYNKKFFKSFDDDRAAVESIQTNDVIVVYELDDVPTNFPPPESKRKKPYVNYSYNSPSSDEEVNDDSPLADRMLVPLFHRLPSANNSRYPGKSMCQWPSFVLLTREEAKDYDEILRKVLAKVATMTTRQILAEDEDGFGTVSTSNSGSEAVLTTDEDASSMGGQKVKDQSVASEDSMVDVSMTDDAGTQNPSAANSDPATDGAESQKQSLPSLLQPGTFIPVHLQTLFDMKYFRSGSDLVPTGWNSLNDNKDYPTVFSRIPKRSPRRSSIQSNRSARSNRSSATSTGSSDIDNTIPSANTSMSHPGYPQDPGSDSEDLPSDRTMLSQRRFRAGPKKRGGGGKLKVYGANKGKRAATQYHSGAFDGAADGDIDDAENDASNNGQGSDMLIKPHEGLVLDWNPDAYEGLFAGATADELRGAATWETMPTLADAGLEAARAKRAARRKHGVGLEECFAETARSEILSEENAWYCNRCKELRLASKTLEVWTVPDVLVLHLKRFSAHRGFRDKVDVLVDFPIEGLDLSGRVGLPEGKDLVYDLFAVDNHYGGLGGGHYTAFAQNFYDKKWYEYNDSIVSQCTNPQSVVTTAAYLLFYRRRSSTPLGDSFLRDLVLSLRNADSDESDNPTATTGSRTASPATAAAGDGRRLGSAGLAGAGVETAVAHGTMIRQTEAAGAGLRGGWIGSGGNGGVAGAGRRAERAPWLDDEDEQEDEGVKMGDDEEGEEVNLHGLPTYGPATPGNYNIAAPVWDFSSLAPTGVMAGVEDDGVADVDADVEGDAASDQVAAGSALGEELGNRMLEDFGDEPVHPGFGTPVQRDTDEEMLDTPGLESGIMRVRAPSEGVEDAPVAEVKLDERTSRD</sequence>
<feature type="region of interest" description="Disordered" evidence="8">
    <location>
        <begin position="654"/>
        <end position="818"/>
    </location>
</feature>
<feature type="compositionally biased region" description="Polar residues" evidence="8">
    <location>
        <begin position="398"/>
        <end position="409"/>
    </location>
</feature>
<dbReference type="Proteomes" id="UP000800092">
    <property type="component" value="Unassembled WGS sequence"/>
</dbReference>
<feature type="domain" description="DUSP" evidence="10">
    <location>
        <begin position="915"/>
        <end position="1040"/>
    </location>
</feature>
<dbReference type="InterPro" id="IPR028889">
    <property type="entry name" value="USP"/>
</dbReference>
<dbReference type="OrthoDB" id="952271at2759"/>
<feature type="compositionally biased region" description="Polar residues" evidence="8">
    <location>
        <begin position="1706"/>
        <end position="1732"/>
    </location>
</feature>
<reference evidence="11" key="1">
    <citation type="journal article" date="2020" name="Stud. Mycol.">
        <title>101 Dothideomycetes genomes: a test case for predicting lifestyles and emergence of pathogens.</title>
        <authorList>
            <person name="Haridas S."/>
            <person name="Albert R."/>
            <person name="Binder M."/>
            <person name="Bloem J."/>
            <person name="Labutti K."/>
            <person name="Salamov A."/>
            <person name="Andreopoulos B."/>
            <person name="Baker S."/>
            <person name="Barry K."/>
            <person name="Bills G."/>
            <person name="Bluhm B."/>
            <person name="Cannon C."/>
            <person name="Castanera R."/>
            <person name="Culley D."/>
            <person name="Daum C."/>
            <person name="Ezra D."/>
            <person name="Gonzalez J."/>
            <person name="Henrissat B."/>
            <person name="Kuo A."/>
            <person name="Liang C."/>
            <person name="Lipzen A."/>
            <person name="Lutzoni F."/>
            <person name="Magnuson J."/>
            <person name="Mondo S."/>
            <person name="Nolan M."/>
            <person name="Ohm R."/>
            <person name="Pangilinan J."/>
            <person name="Park H.-J."/>
            <person name="Ramirez L."/>
            <person name="Alfaro M."/>
            <person name="Sun H."/>
            <person name="Tritt A."/>
            <person name="Yoshinaga Y."/>
            <person name="Zwiers L.-H."/>
            <person name="Turgeon B."/>
            <person name="Goodwin S."/>
            <person name="Spatafora J."/>
            <person name="Crous P."/>
            <person name="Grigoriev I."/>
        </authorList>
    </citation>
    <scope>NUCLEOTIDE SEQUENCE</scope>
    <source>
        <strain evidence="11">Tuck. ex Michener</strain>
    </source>
</reference>
<feature type="compositionally biased region" description="Basic and acidic residues" evidence="8">
    <location>
        <begin position="2369"/>
        <end position="2378"/>
    </location>
</feature>
<feature type="region of interest" description="Disordered" evidence="8">
    <location>
        <begin position="858"/>
        <end position="916"/>
    </location>
</feature>
<dbReference type="InterPro" id="IPR001394">
    <property type="entry name" value="Peptidase_C19_UCH"/>
</dbReference>
<keyword evidence="4" id="KW-0645">Protease</keyword>
<evidence type="ECO:0000313" key="11">
    <source>
        <dbReference type="EMBL" id="KAF2233505.1"/>
    </source>
</evidence>
<feature type="compositionally biased region" description="Low complexity" evidence="8">
    <location>
        <begin position="1569"/>
        <end position="1578"/>
    </location>
</feature>
<name>A0A6A6H677_VIRVR</name>
<dbReference type="Gene3D" id="3.90.70.10">
    <property type="entry name" value="Cysteine proteinases"/>
    <property type="match status" value="2"/>
</dbReference>
<evidence type="ECO:0000256" key="2">
    <source>
        <dbReference type="ARBA" id="ARBA00009085"/>
    </source>
</evidence>
<gene>
    <name evidence="11" type="ORF">EV356DRAFT_516324</name>
</gene>
<keyword evidence="7" id="KW-0788">Thiol protease</keyword>
<dbReference type="SUPFAM" id="SSF54001">
    <property type="entry name" value="Cysteine proteinases"/>
    <property type="match status" value="1"/>
</dbReference>
<evidence type="ECO:0000256" key="4">
    <source>
        <dbReference type="ARBA" id="ARBA00022670"/>
    </source>
</evidence>
<feature type="compositionally biased region" description="Low complexity" evidence="8">
    <location>
        <begin position="542"/>
        <end position="553"/>
    </location>
</feature>
<dbReference type="Gene3D" id="3.30.2230.10">
    <property type="entry name" value="DUSP-like"/>
    <property type="match status" value="1"/>
</dbReference>
<evidence type="ECO:0000256" key="8">
    <source>
        <dbReference type="SAM" id="MobiDB-lite"/>
    </source>
</evidence>
<dbReference type="InterPro" id="IPR006615">
    <property type="entry name" value="Pept_C19_DUSP"/>
</dbReference>
<dbReference type="PANTHER" id="PTHR21646">
    <property type="entry name" value="UBIQUITIN CARBOXYL-TERMINAL HYDROLASE"/>
    <property type="match status" value="1"/>
</dbReference>
<evidence type="ECO:0000259" key="9">
    <source>
        <dbReference type="PROSITE" id="PS50235"/>
    </source>
</evidence>
<feature type="compositionally biased region" description="Polar residues" evidence="8">
    <location>
        <begin position="2143"/>
        <end position="2155"/>
    </location>
</feature>
<feature type="region of interest" description="Disordered" evidence="8">
    <location>
        <begin position="382"/>
        <end position="611"/>
    </location>
</feature>
<evidence type="ECO:0000256" key="6">
    <source>
        <dbReference type="ARBA" id="ARBA00022801"/>
    </source>
</evidence>
<proteinExistence type="inferred from homology"/>
<evidence type="ECO:0000256" key="3">
    <source>
        <dbReference type="ARBA" id="ARBA00012759"/>
    </source>
</evidence>
<feature type="compositionally biased region" description="Low complexity" evidence="8">
    <location>
        <begin position="1787"/>
        <end position="1812"/>
    </location>
</feature>
<keyword evidence="5" id="KW-0833">Ubl conjugation pathway</keyword>
<feature type="compositionally biased region" description="Low complexity" evidence="8">
    <location>
        <begin position="473"/>
        <end position="491"/>
    </location>
</feature>
<feature type="compositionally biased region" description="Low complexity" evidence="8">
    <location>
        <begin position="419"/>
        <end position="429"/>
    </location>
</feature>
<feature type="compositionally biased region" description="Polar residues" evidence="8">
    <location>
        <begin position="905"/>
        <end position="914"/>
    </location>
</feature>
<dbReference type="Pfam" id="PF06337">
    <property type="entry name" value="DUSP"/>
    <property type="match status" value="1"/>
</dbReference>
<dbReference type="GO" id="GO:0004843">
    <property type="term" value="F:cysteine-type deubiquitinase activity"/>
    <property type="evidence" value="ECO:0007669"/>
    <property type="project" value="UniProtKB-EC"/>
</dbReference>
<feature type="compositionally biased region" description="Low complexity" evidence="8">
    <location>
        <begin position="867"/>
        <end position="878"/>
    </location>
</feature>
<feature type="region of interest" description="Disordered" evidence="8">
    <location>
        <begin position="1557"/>
        <end position="1586"/>
    </location>
</feature>
<dbReference type="PANTHER" id="PTHR21646:SF24">
    <property type="entry name" value="UBIQUITIN CARBOXYL-TERMINAL HYDROLASE"/>
    <property type="match status" value="1"/>
</dbReference>
<dbReference type="GO" id="GO:0016579">
    <property type="term" value="P:protein deubiquitination"/>
    <property type="evidence" value="ECO:0007669"/>
    <property type="project" value="InterPro"/>
</dbReference>
<protein>
    <recommendedName>
        <fullName evidence="3">ubiquitinyl hydrolase 1</fullName>
        <ecNumber evidence="3">3.4.19.12</ecNumber>
    </recommendedName>
</protein>
<comment type="catalytic activity">
    <reaction evidence="1">
        <text>Thiol-dependent hydrolysis of ester, thioester, amide, peptide and isopeptide bonds formed by the C-terminal Gly of ubiquitin (a 76-residue protein attached to proteins as an intracellular targeting signal).</text>
        <dbReference type="EC" id="3.4.19.12"/>
    </reaction>
</comment>
<feature type="compositionally biased region" description="Low complexity" evidence="8">
    <location>
        <begin position="716"/>
        <end position="732"/>
    </location>
</feature>
<dbReference type="GO" id="GO:0006508">
    <property type="term" value="P:proteolysis"/>
    <property type="evidence" value="ECO:0007669"/>
    <property type="project" value="UniProtKB-KW"/>
</dbReference>
<dbReference type="SUPFAM" id="SSF143791">
    <property type="entry name" value="DUSP-like"/>
    <property type="match status" value="1"/>
</dbReference>
<dbReference type="PROSITE" id="PS00973">
    <property type="entry name" value="USP_2"/>
    <property type="match status" value="1"/>
</dbReference>
<feature type="compositionally biased region" description="Polar residues" evidence="8">
    <location>
        <begin position="675"/>
        <end position="700"/>
    </location>
</feature>
<feature type="compositionally biased region" description="Polar residues" evidence="8">
    <location>
        <begin position="762"/>
        <end position="778"/>
    </location>
</feature>
<feature type="compositionally biased region" description="Polar residues" evidence="8">
    <location>
        <begin position="1814"/>
        <end position="1823"/>
    </location>
</feature>
<organism evidence="11 12">
    <name type="scientific">Viridothelium virens</name>
    <name type="common">Speckled blister lichen</name>
    <name type="synonym">Trypethelium virens</name>
    <dbReference type="NCBI Taxonomy" id="1048519"/>
    <lineage>
        <taxon>Eukaryota</taxon>
        <taxon>Fungi</taxon>
        <taxon>Dikarya</taxon>
        <taxon>Ascomycota</taxon>
        <taxon>Pezizomycotina</taxon>
        <taxon>Dothideomycetes</taxon>
        <taxon>Dothideomycetes incertae sedis</taxon>
        <taxon>Trypetheliales</taxon>
        <taxon>Trypetheliaceae</taxon>
        <taxon>Viridothelium</taxon>
    </lineage>
</organism>
<dbReference type="InterPro" id="IPR035927">
    <property type="entry name" value="DUSP-like_sf"/>
</dbReference>
<dbReference type="EMBL" id="ML991806">
    <property type="protein sequence ID" value="KAF2233505.1"/>
    <property type="molecule type" value="Genomic_DNA"/>
</dbReference>
<feature type="domain" description="USP" evidence="9">
    <location>
        <begin position="1280"/>
        <end position="2116"/>
    </location>
</feature>
<feature type="region of interest" description="Disordered" evidence="8">
    <location>
        <begin position="1760"/>
        <end position="1840"/>
    </location>
</feature>
<evidence type="ECO:0000259" key="10">
    <source>
        <dbReference type="PROSITE" id="PS51283"/>
    </source>
</evidence>
<keyword evidence="12" id="KW-1185">Reference proteome</keyword>
<feature type="region of interest" description="Disordered" evidence="8">
    <location>
        <begin position="1139"/>
        <end position="1158"/>
    </location>
</feature>
<dbReference type="PROSITE" id="PS51283">
    <property type="entry name" value="DUSP"/>
    <property type="match status" value="1"/>
</dbReference>
<feature type="compositionally biased region" description="Low complexity" evidence="8">
    <location>
        <begin position="790"/>
        <end position="801"/>
    </location>
</feature>
<dbReference type="Pfam" id="PF00443">
    <property type="entry name" value="UCH"/>
    <property type="match status" value="1"/>
</dbReference>
<dbReference type="InterPro" id="IPR050185">
    <property type="entry name" value="Ub_carboxyl-term_hydrolase"/>
</dbReference>
<dbReference type="InterPro" id="IPR018200">
    <property type="entry name" value="USP_CS"/>
</dbReference>
<feature type="compositionally biased region" description="Polar residues" evidence="8">
    <location>
        <begin position="1235"/>
        <end position="1257"/>
    </location>
</feature>